<dbReference type="Proteomes" id="UP000436803">
    <property type="component" value="Unassembled WGS sequence"/>
</dbReference>
<dbReference type="InterPro" id="IPR004358">
    <property type="entry name" value="Sig_transdc_His_kin-like_C"/>
</dbReference>
<dbReference type="EC" id="2.7.13.3" evidence="2"/>
<dbReference type="GO" id="GO:0000155">
    <property type="term" value="F:phosphorelay sensor kinase activity"/>
    <property type="evidence" value="ECO:0007669"/>
    <property type="project" value="InterPro"/>
</dbReference>
<evidence type="ECO:0000313" key="12">
    <source>
        <dbReference type="Proteomes" id="UP000436803"/>
    </source>
</evidence>
<keyword evidence="6" id="KW-0902">Two-component regulatory system</keyword>
<dbReference type="PRINTS" id="PR00344">
    <property type="entry name" value="BCTRLSENSOR"/>
</dbReference>
<feature type="coiled-coil region" evidence="7">
    <location>
        <begin position="390"/>
        <end position="417"/>
    </location>
</feature>
<feature type="signal peptide" evidence="9">
    <location>
        <begin position="1"/>
        <end position="25"/>
    </location>
</feature>
<reference evidence="11 12" key="1">
    <citation type="journal article" date="2019" name="Nat. Med.">
        <title>A library of human gut bacterial isolates paired with longitudinal multiomics data enables mechanistic microbiome research.</title>
        <authorList>
            <person name="Poyet M."/>
            <person name="Groussin M."/>
            <person name="Gibbons S.M."/>
            <person name="Avila-Pacheco J."/>
            <person name="Jiang X."/>
            <person name="Kearney S.M."/>
            <person name="Perrotta A.R."/>
            <person name="Berdy B."/>
            <person name="Zhao S."/>
            <person name="Lieberman T.D."/>
            <person name="Swanson P.K."/>
            <person name="Smith M."/>
            <person name="Roesemann S."/>
            <person name="Alexander J.E."/>
            <person name="Rich S.A."/>
            <person name="Livny J."/>
            <person name="Vlamakis H."/>
            <person name="Clish C."/>
            <person name="Bullock K."/>
            <person name="Deik A."/>
            <person name="Scott J."/>
            <person name="Pierce K.A."/>
            <person name="Xavier R.J."/>
            <person name="Alm E.J."/>
        </authorList>
    </citation>
    <scope>NUCLEOTIDE SEQUENCE [LARGE SCALE GENOMIC DNA]</scope>
    <source>
        <strain evidence="11 12">BIOML-A7</strain>
    </source>
</reference>
<evidence type="ECO:0000256" key="9">
    <source>
        <dbReference type="SAM" id="SignalP"/>
    </source>
</evidence>
<dbReference type="PANTHER" id="PTHR43711:SF31">
    <property type="entry name" value="HISTIDINE KINASE"/>
    <property type="match status" value="1"/>
</dbReference>
<accession>A0A642KP82</accession>
<dbReference type="InterPro" id="IPR036097">
    <property type="entry name" value="HisK_dim/P_sf"/>
</dbReference>
<dbReference type="Gene3D" id="1.10.287.130">
    <property type="match status" value="1"/>
</dbReference>
<evidence type="ECO:0000313" key="11">
    <source>
        <dbReference type="EMBL" id="KAA5173390.1"/>
    </source>
</evidence>
<proteinExistence type="predicted"/>
<dbReference type="AlphaFoldDB" id="A0A642KP82"/>
<evidence type="ECO:0000256" key="4">
    <source>
        <dbReference type="ARBA" id="ARBA00022679"/>
    </source>
</evidence>
<keyword evidence="3" id="KW-0597">Phosphoprotein</keyword>
<dbReference type="SUPFAM" id="SSF55874">
    <property type="entry name" value="ATPase domain of HSP90 chaperone/DNA topoisomerase II/histidine kinase"/>
    <property type="match status" value="1"/>
</dbReference>
<name>A0A642KP82_BACFG</name>
<evidence type="ECO:0000256" key="5">
    <source>
        <dbReference type="ARBA" id="ARBA00022777"/>
    </source>
</evidence>
<dbReference type="InterPro" id="IPR050736">
    <property type="entry name" value="Sensor_HK_Regulatory"/>
</dbReference>
<keyword evidence="8" id="KW-0472">Membrane</keyword>
<organism evidence="11 12">
    <name type="scientific">Bacteroides fragilis</name>
    <dbReference type="NCBI Taxonomy" id="817"/>
    <lineage>
        <taxon>Bacteria</taxon>
        <taxon>Pseudomonadati</taxon>
        <taxon>Bacteroidota</taxon>
        <taxon>Bacteroidia</taxon>
        <taxon>Bacteroidales</taxon>
        <taxon>Bacteroidaceae</taxon>
        <taxon>Bacteroides</taxon>
    </lineage>
</organism>
<evidence type="ECO:0000256" key="8">
    <source>
        <dbReference type="SAM" id="Phobius"/>
    </source>
</evidence>
<keyword evidence="9" id="KW-0732">Signal</keyword>
<gene>
    <name evidence="11" type="ORF">F2Z29_12455</name>
</gene>
<dbReference type="Pfam" id="PF02518">
    <property type="entry name" value="HATPase_c"/>
    <property type="match status" value="1"/>
</dbReference>
<dbReference type="Pfam" id="PF00512">
    <property type="entry name" value="HisKA"/>
    <property type="match status" value="1"/>
</dbReference>
<dbReference type="SUPFAM" id="SSF47384">
    <property type="entry name" value="Homodimeric domain of signal transducing histidine kinase"/>
    <property type="match status" value="1"/>
</dbReference>
<evidence type="ECO:0000259" key="10">
    <source>
        <dbReference type="PROSITE" id="PS50109"/>
    </source>
</evidence>
<evidence type="ECO:0000256" key="6">
    <source>
        <dbReference type="ARBA" id="ARBA00023012"/>
    </source>
</evidence>
<sequence>MKQTPFRCLCLLFILLGAVHSRLSAHTDKTREDVLFLNSINFNLPWAKDVFWYTHQALQKKNISVKAESLSVPALCNRKEAAAVVEQLRRKYDVPPRLIVFIGDPGWIVCRELFDDVWKDVPVIITNARDRLPATLDILLSHEELTESNTVPAYEWRKGYNVTTLGQVYYVKETIGLMRQLMPDMKRLAFISDDRYISEAVRGDVEQAMTGSFPELAFEQLSTRNISTEMLLDTLKSYDKTTGLIYYSWFETHNQDDNNYLFDHIQEIITRFVHSPLFLLAPEDLSNNTFAGGYYVSVESFGDSLLQLIHRVLEGEFPRDIPPALGGKPAAYLCYPALQSYDIPVSLYPKEAVYINLPVSFFEQYKKEILMTVVLLLVVVSAVGYYIHILKRAHQRMKEAQLKAEEANQLKSAFLANMSHEIRTPLNAIVGFSNLLSMVEDKEEMLEYAGIIETNTELLLQLINDILDMSKIESGMYDFHVTQVDANQLMSEVEQVARLRIRTDEVSLSFAERLPQCVFHTDKNRLIQVLTNLVVNAIKFTSQGEIQIGYRLQDAHTLYFYVSDTGCGMSAEQCEHVFERFVKYNTFIQGTGLGLSICKMIIEKLGGEIGVQSESGKGSVFWFTLPYRASASL</sequence>
<keyword evidence="7" id="KW-0175">Coiled coil</keyword>
<dbReference type="SMART" id="SM00387">
    <property type="entry name" value="HATPase_c"/>
    <property type="match status" value="1"/>
</dbReference>
<comment type="catalytic activity">
    <reaction evidence="1">
        <text>ATP + protein L-histidine = ADP + protein N-phospho-L-histidine.</text>
        <dbReference type="EC" id="2.7.13.3"/>
    </reaction>
</comment>
<evidence type="ECO:0000256" key="2">
    <source>
        <dbReference type="ARBA" id="ARBA00012438"/>
    </source>
</evidence>
<keyword evidence="5 11" id="KW-0418">Kinase</keyword>
<keyword evidence="4" id="KW-0808">Transferase</keyword>
<dbReference type="InterPro" id="IPR005467">
    <property type="entry name" value="His_kinase_dom"/>
</dbReference>
<feature type="domain" description="Histidine kinase" evidence="10">
    <location>
        <begin position="417"/>
        <end position="629"/>
    </location>
</feature>
<evidence type="ECO:0000256" key="7">
    <source>
        <dbReference type="SAM" id="Coils"/>
    </source>
</evidence>
<evidence type="ECO:0000256" key="1">
    <source>
        <dbReference type="ARBA" id="ARBA00000085"/>
    </source>
</evidence>
<dbReference type="FunFam" id="3.30.565.10:FF:000006">
    <property type="entry name" value="Sensor histidine kinase WalK"/>
    <property type="match status" value="1"/>
</dbReference>
<dbReference type="InterPro" id="IPR003594">
    <property type="entry name" value="HATPase_dom"/>
</dbReference>
<keyword evidence="8" id="KW-1133">Transmembrane helix</keyword>
<dbReference type="PANTHER" id="PTHR43711">
    <property type="entry name" value="TWO-COMPONENT HISTIDINE KINASE"/>
    <property type="match status" value="1"/>
</dbReference>
<evidence type="ECO:0000256" key="3">
    <source>
        <dbReference type="ARBA" id="ARBA00022553"/>
    </source>
</evidence>
<dbReference type="CDD" id="cd16922">
    <property type="entry name" value="HATPase_EvgS-ArcB-TorS-like"/>
    <property type="match status" value="1"/>
</dbReference>
<keyword evidence="8" id="KW-0812">Transmembrane</keyword>
<feature type="chain" id="PRO_5032889114" description="histidine kinase" evidence="9">
    <location>
        <begin position="26"/>
        <end position="633"/>
    </location>
</feature>
<feature type="transmembrane region" description="Helical" evidence="8">
    <location>
        <begin position="369"/>
        <end position="388"/>
    </location>
</feature>
<dbReference type="Gene3D" id="3.30.565.10">
    <property type="entry name" value="Histidine kinase-like ATPase, C-terminal domain"/>
    <property type="match status" value="1"/>
</dbReference>
<dbReference type="CDD" id="cd00082">
    <property type="entry name" value="HisKA"/>
    <property type="match status" value="1"/>
</dbReference>
<comment type="caution">
    <text evidence="11">The sequence shown here is derived from an EMBL/GenBank/DDBJ whole genome shotgun (WGS) entry which is preliminary data.</text>
</comment>
<dbReference type="PROSITE" id="PS50109">
    <property type="entry name" value="HIS_KIN"/>
    <property type="match status" value="1"/>
</dbReference>
<protein>
    <recommendedName>
        <fullName evidence="2">histidine kinase</fullName>
        <ecNumber evidence="2">2.7.13.3</ecNumber>
    </recommendedName>
</protein>
<dbReference type="SMART" id="SM00388">
    <property type="entry name" value="HisKA"/>
    <property type="match status" value="1"/>
</dbReference>
<dbReference type="InterPro" id="IPR003661">
    <property type="entry name" value="HisK_dim/P_dom"/>
</dbReference>
<dbReference type="EMBL" id="VWAW01000009">
    <property type="protein sequence ID" value="KAA5173390.1"/>
    <property type="molecule type" value="Genomic_DNA"/>
</dbReference>
<dbReference type="InterPro" id="IPR036890">
    <property type="entry name" value="HATPase_C_sf"/>
</dbReference>